<feature type="domain" description="Phosphatidic acid phosphatase type 2/haloperoxidase" evidence="3">
    <location>
        <begin position="70"/>
        <end position="180"/>
    </location>
</feature>
<dbReference type="PANTHER" id="PTHR14969:SF13">
    <property type="entry name" value="AT30094P"/>
    <property type="match status" value="1"/>
</dbReference>
<name>A0A9D1MXZ4_9BACT</name>
<feature type="transmembrane region" description="Helical" evidence="2">
    <location>
        <begin position="212"/>
        <end position="228"/>
    </location>
</feature>
<dbReference type="Gene3D" id="1.20.144.10">
    <property type="entry name" value="Phosphatidic acid phosphatase type 2/haloperoxidase"/>
    <property type="match status" value="1"/>
</dbReference>
<accession>A0A9D1MXZ4</accession>
<gene>
    <name evidence="4" type="ORF">IAC72_05705</name>
</gene>
<reference evidence="4" key="1">
    <citation type="submission" date="2020-10" db="EMBL/GenBank/DDBJ databases">
        <authorList>
            <person name="Gilroy R."/>
        </authorList>
    </citation>
    <scope>NUCLEOTIDE SEQUENCE</scope>
    <source>
        <strain evidence="4">ChiHjej12B11-7776</strain>
    </source>
</reference>
<proteinExistence type="predicted"/>
<dbReference type="Pfam" id="PF01569">
    <property type="entry name" value="PAP2"/>
    <property type="match status" value="1"/>
</dbReference>
<dbReference type="EMBL" id="DVOC01000102">
    <property type="protein sequence ID" value="HIU91485.1"/>
    <property type="molecule type" value="Genomic_DNA"/>
</dbReference>
<evidence type="ECO:0000256" key="1">
    <source>
        <dbReference type="SAM" id="MobiDB-lite"/>
    </source>
</evidence>
<protein>
    <submittedName>
        <fullName evidence="4">Phosphatase PAP2 family protein</fullName>
    </submittedName>
</protein>
<keyword evidence="2" id="KW-0812">Transmembrane</keyword>
<feature type="transmembrane region" description="Helical" evidence="2">
    <location>
        <begin position="165"/>
        <end position="183"/>
    </location>
</feature>
<comment type="caution">
    <text evidence="4">The sequence shown here is derived from an EMBL/GenBank/DDBJ whole genome shotgun (WGS) entry which is preliminary data.</text>
</comment>
<evidence type="ECO:0000313" key="4">
    <source>
        <dbReference type="EMBL" id="HIU91485.1"/>
    </source>
</evidence>
<dbReference type="CDD" id="cd03392">
    <property type="entry name" value="PAP2_like_2"/>
    <property type="match status" value="1"/>
</dbReference>
<organism evidence="4 5">
    <name type="scientific">Candidatus Fimimonas merdipullorum</name>
    <dbReference type="NCBI Taxonomy" id="2840822"/>
    <lineage>
        <taxon>Bacteria</taxon>
        <taxon>Pseudomonadati</taxon>
        <taxon>Myxococcota</taxon>
        <taxon>Myxococcia</taxon>
        <taxon>Myxococcales</taxon>
        <taxon>Cystobacterineae</taxon>
        <taxon>Myxococcaceae</taxon>
        <taxon>Myxococcaceae incertae sedis</taxon>
        <taxon>Candidatus Fimimonas</taxon>
    </lineage>
</organism>
<dbReference type="AlphaFoldDB" id="A0A9D1MXZ4"/>
<feature type="region of interest" description="Disordered" evidence="1">
    <location>
        <begin position="326"/>
        <end position="351"/>
    </location>
</feature>
<dbReference type="SUPFAM" id="SSF48317">
    <property type="entry name" value="Acid phosphatase/Vanadium-dependent haloperoxidase"/>
    <property type="match status" value="1"/>
</dbReference>
<reference evidence="4" key="2">
    <citation type="journal article" date="2021" name="PeerJ">
        <title>Extensive microbial diversity within the chicken gut microbiome revealed by metagenomics and culture.</title>
        <authorList>
            <person name="Gilroy R."/>
            <person name="Ravi A."/>
            <person name="Getino M."/>
            <person name="Pursley I."/>
            <person name="Horton D.L."/>
            <person name="Alikhan N.F."/>
            <person name="Baker D."/>
            <person name="Gharbi K."/>
            <person name="Hall N."/>
            <person name="Watson M."/>
            <person name="Adriaenssens E.M."/>
            <person name="Foster-Nyarko E."/>
            <person name="Jarju S."/>
            <person name="Secka A."/>
            <person name="Antonio M."/>
            <person name="Oren A."/>
            <person name="Chaudhuri R.R."/>
            <person name="La Ragione R."/>
            <person name="Hildebrand F."/>
            <person name="Pallen M.J."/>
        </authorList>
    </citation>
    <scope>NUCLEOTIDE SEQUENCE</scope>
    <source>
        <strain evidence="4">ChiHjej12B11-7776</strain>
    </source>
</reference>
<feature type="transmembrane region" description="Helical" evidence="2">
    <location>
        <begin position="34"/>
        <end position="60"/>
    </location>
</feature>
<dbReference type="InterPro" id="IPR000326">
    <property type="entry name" value="PAP2/HPO"/>
</dbReference>
<dbReference type="SMART" id="SM00014">
    <property type="entry name" value="acidPPc"/>
    <property type="match status" value="1"/>
</dbReference>
<feature type="transmembrane region" description="Helical" evidence="2">
    <location>
        <begin position="138"/>
        <end position="159"/>
    </location>
</feature>
<dbReference type="PANTHER" id="PTHR14969">
    <property type="entry name" value="SPHINGOSINE-1-PHOSPHATE PHOSPHOHYDROLASE"/>
    <property type="match status" value="1"/>
</dbReference>
<dbReference type="Proteomes" id="UP000886852">
    <property type="component" value="Unassembled WGS sequence"/>
</dbReference>
<keyword evidence="2" id="KW-0472">Membrane</keyword>
<dbReference type="InterPro" id="IPR036938">
    <property type="entry name" value="PAP2/HPO_sf"/>
</dbReference>
<sequence length="351" mass="38818">MLHTICAAIGHTWELPFELPFITWLQGLGGEGSFLYYLMNAITMFGEEAILVGVMGLVYWGLDKKRGEKIGIFMLTTALINPMIKNVVCRTRPFDSHPDVVDNLRDVDGYSFPSGHSSGSASVFVGAAVAYKDKKRKWLIAAAVVIPLLVALSRNYLGAHYLTDVAAGLALGVGIVFLMDWLTTVVKNKYYIYGAILIVGLAGFFYCTTSDFFTAYGIAAGFMTGMLFEEKVTKFQNTRTWWRIVLRVLVGGALYLGINSALKGIVGAIYPDYEGDVWFERIFRVLRYAVIVFLLLGVYPLLFAQTEKLWKKLGWLKKPQTVAENCDTQPVADGDADDTQTSDGTEGDKSA</sequence>
<keyword evidence="2" id="KW-1133">Transmembrane helix</keyword>
<evidence type="ECO:0000259" key="3">
    <source>
        <dbReference type="SMART" id="SM00014"/>
    </source>
</evidence>
<evidence type="ECO:0000313" key="5">
    <source>
        <dbReference type="Proteomes" id="UP000886852"/>
    </source>
</evidence>
<feature type="transmembrane region" description="Helical" evidence="2">
    <location>
        <begin position="190"/>
        <end position="206"/>
    </location>
</feature>
<evidence type="ECO:0000256" key="2">
    <source>
        <dbReference type="SAM" id="Phobius"/>
    </source>
</evidence>
<feature type="transmembrane region" description="Helical" evidence="2">
    <location>
        <begin position="282"/>
        <end position="302"/>
    </location>
</feature>
<feature type="transmembrane region" description="Helical" evidence="2">
    <location>
        <begin position="240"/>
        <end position="262"/>
    </location>
</feature>